<dbReference type="STRING" id="1291379.TPE_1123"/>
<gene>
    <name evidence="1" type="ORF">TPE_1123</name>
</gene>
<dbReference type="Proteomes" id="UP000015620">
    <property type="component" value="Chromosome"/>
</dbReference>
<dbReference type="EMBL" id="CP004120">
    <property type="protein sequence ID" value="AGT43619.1"/>
    <property type="molecule type" value="Genomic_DNA"/>
</dbReference>
<dbReference type="AlphaFoldDB" id="S6A8D1"/>
<reference evidence="1 2" key="1">
    <citation type="journal article" date="2013" name="PLoS ONE">
        <title>Genome-Wide Relatedness of Treponema pedis, from Gingiva and Necrotic Skin Lesions of Pigs, with the Human Oral Pathogen Treponema denticola.</title>
        <authorList>
            <person name="Svartstrom O."/>
            <person name="Mushtaq M."/>
            <person name="Pringle M."/>
            <person name="Segerman B."/>
        </authorList>
    </citation>
    <scope>NUCLEOTIDE SEQUENCE [LARGE SCALE GENOMIC DNA]</scope>
    <source>
        <strain evidence="1">T A4</strain>
    </source>
</reference>
<proteinExistence type="predicted"/>
<evidence type="ECO:0000313" key="2">
    <source>
        <dbReference type="Proteomes" id="UP000015620"/>
    </source>
</evidence>
<keyword evidence="2" id="KW-1185">Reference proteome</keyword>
<dbReference type="HOGENOM" id="CLU_3278207_0_0_12"/>
<name>S6A8D1_9SPIR</name>
<protein>
    <submittedName>
        <fullName evidence="1">Uncharacterized protein</fullName>
    </submittedName>
</protein>
<accession>S6A8D1</accession>
<evidence type="ECO:0000313" key="1">
    <source>
        <dbReference type="EMBL" id="AGT43619.1"/>
    </source>
</evidence>
<organism evidence="1 2">
    <name type="scientific">Treponema pedis str. T A4</name>
    <dbReference type="NCBI Taxonomy" id="1291379"/>
    <lineage>
        <taxon>Bacteria</taxon>
        <taxon>Pseudomonadati</taxon>
        <taxon>Spirochaetota</taxon>
        <taxon>Spirochaetia</taxon>
        <taxon>Spirochaetales</taxon>
        <taxon>Treponemataceae</taxon>
        <taxon>Treponema</taxon>
    </lineage>
</organism>
<sequence>MRPLDFNPVFLNLRLKFILKNIGLKKEKLIFSLNPVRIKSM</sequence>
<dbReference type="KEGG" id="tped:TPE_1123"/>